<dbReference type="AlphaFoldDB" id="A0A426YNN3"/>
<reference evidence="2 3" key="1">
    <citation type="journal article" date="2014" name="Agronomy (Basel)">
        <title>A Draft Genome Sequence for Ensete ventricosum, the Drought-Tolerant Tree Against Hunger.</title>
        <authorList>
            <person name="Harrison J."/>
            <person name="Moore K.A."/>
            <person name="Paszkiewicz K."/>
            <person name="Jones T."/>
            <person name="Grant M."/>
            <person name="Ambacheew D."/>
            <person name="Muzemil S."/>
            <person name="Studholme D.J."/>
        </authorList>
    </citation>
    <scope>NUCLEOTIDE SEQUENCE [LARGE SCALE GENOMIC DNA]</scope>
</reference>
<dbReference type="PANTHER" id="PTHR36779">
    <property type="entry name" value="OSJNBA0083N12.13 PROTEIN"/>
    <property type="match status" value="1"/>
</dbReference>
<dbReference type="Proteomes" id="UP000287651">
    <property type="component" value="Unassembled WGS sequence"/>
</dbReference>
<keyword evidence="1" id="KW-1133">Transmembrane helix</keyword>
<organism evidence="2 3">
    <name type="scientific">Ensete ventricosum</name>
    <name type="common">Abyssinian banana</name>
    <name type="synonym">Musa ensete</name>
    <dbReference type="NCBI Taxonomy" id="4639"/>
    <lineage>
        <taxon>Eukaryota</taxon>
        <taxon>Viridiplantae</taxon>
        <taxon>Streptophyta</taxon>
        <taxon>Embryophyta</taxon>
        <taxon>Tracheophyta</taxon>
        <taxon>Spermatophyta</taxon>
        <taxon>Magnoliopsida</taxon>
        <taxon>Liliopsida</taxon>
        <taxon>Zingiberales</taxon>
        <taxon>Musaceae</taxon>
        <taxon>Ensete</taxon>
    </lineage>
</organism>
<keyword evidence="1" id="KW-0812">Transmembrane</keyword>
<keyword evidence="1" id="KW-0472">Membrane</keyword>
<dbReference type="EMBL" id="AMZH03011205">
    <property type="protein sequence ID" value="RRT53322.1"/>
    <property type="molecule type" value="Genomic_DNA"/>
</dbReference>
<feature type="transmembrane region" description="Helical" evidence="1">
    <location>
        <begin position="31"/>
        <end position="52"/>
    </location>
</feature>
<accession>A0A426YNN3</accession>
<dbReference type="PANTHER" id="PTHR36779:SF1">
    <property type="entry name" value="OS04G0600400 PROTEIN"/>
    <property type="match status" value="1"/>
</dbReference>
<protein>
    <submittedName>
        <fullName evidence="2">Uncharacterized protein</fullName>
    </submittedName>
</protein>
<evidence type="ECO:0000313" key="3">
    <source>
        <dbReference type="Proteomes" id="UP000287651"/>
    </source>
</evidence>
<sequence length="143" mass="15750">MDLSKPSRGGGGTGGDAGRASRFLFRCFSSLILSLAASFLFSFLLGLLGLAIEELSASAPLSVPSTCRILSSSELILPCHTFKSKLTNFGYLAGVDIRTSKICELGMFNYKAKHVFYPSEKTKFRCRYDYYWASVFEVTTDLL</sequence>
<gene>
    <name evidence="2" type="ORF">B296_00032778</name>
</gene>
<name>A0A426YNN3_ENSVE</name>
<proteinExistence type="predicted"/>
<comment type="caution">
    <text evidence="2">The sequence shown here is derived from an EMBL/GenBank/DDBJ whole genome shotgun (WGS) entry which is preliminary data.</text>
</comment>
<evidence type="ECO:0000256" key="1">
    <source>
        <dbReference type="SAM" id="Phobius"/>
    </source>
</evidence>
<evidence type="ECO:0000313" key="2">
    <source>
        <dbReference type="EMBL" id="RRT53322.1"/>
    </source>
</evidence>